<name>A0A3M2LSM4_9ACTN</name>
<protein>
    <submittedName>
        <fullName evidence="2">Cupin domain-containing protein</fullName>
    </submittedName>
</protein>
<comment type="caution">
    <text evidence="2">The sequence shown here is derived from an EMBL/GenBank/DDBJ whole genome shotgun (WGS) entry which is preliminary data.</text>
</comment>
<feature type="domain" description="Cupin type-2" evidence="1">
    <location>
        <begin position="103"/>
        <end position="173"/>
    </location>
</feature>
<organism evidence="2 3">
    <name type="scientific">Streptomyces triticirhizae</name>
    <dbReference type="NCBI Taxonomy" id="2483353"/>
    <lineage>
        <taxon>Bacteria</taxon>
        <taxon>Bacillati</taxon>
        <taxon>Actinomycetota</taxon>
        <taxon>Actinomycetes</taxon>
        <taxon>Kitasatosporales</taxon>
        <taxon>Streptomycetaceae</taxon>
        <taxon>Streptomyces</taxon>
    </lineage>
</organism>
<keyword evidence="3" id="KW-1185">Reference proteome</keyword>
<dbReference type="AlphaFoldDB" id="A0A3M2LSM4"/>
<dbReference type="InterPro" id="IPR014710">
    <property type="entry name" value="RmlC-like_jellyroll"/>
</dbReference>
<gene>
    <name evidence="2" type="ORF">EBN88_13390</name>
</gene>
<dbReference type="Pfam" id="PF07883">
    <property type="entry name" value="Cupin_2"/>
    <property type="match status" value="1"/>
</dbReference>
<dbReference type="Proteomes" id="UP000278673">
    <property type="component" value="Unassembled WGS sequence"/>
</dbReference>
<accession>A0A3M2LSM4</accession>
<dbReference type="InterPro" id="IPR011051">
    <property type="entry name" value="RmlC_Cupin_sf"/>
</dbReference>
<proteinExistence type="predicted"/>
<dbReference type="SUPFAM" id="SSF51182">
    <property type="entry name" value="RmlC-like cupins"/>
    <property type="match status" value="1"/>
</dbReference>
<dbReference type="Gene3D" id="2.60.120.10">
    <property type="entry name" value="Jelly Rolls"/>
    <property type="match status" value="1"/>
</dbReference>
<reference evidence="2 3" key="1">
    <citation type="submission" date="2018-10" db="EMBL/GenBank/DDBJ databases">
        <title>Isolation, diversity and antifungal activity of actinobacteria from wheat.</title>
        <authorList>
            <person name="Han C."/>
        </authorList>
    </citation>
    <scope>NUCLEOTIDE SEQUENCE [LARGE SCALE GENOMIC DNA]</scope>
    <source>
        <strain evidence="2 3">NEAU-YY642</strain>
    </source>
</reference>
<sequence>MIAWQVVVGRRTVGHGSRGGVTVVLARIGDGLSGRRPPGGRARRWGAVVTALVGTLALAALPSSAVGSAAGGGEPVVEPLTEGFAPDGVRIEAEGPTDVVQRVITIPPGGETGWHYHHGPLLGVVESGTLTRTLDGCAVEVSGPGDALVEPHGEGHVHNGRNLGSEPVVLYATYVVPQGAPLSVPAENPGCPE</sequence>
<evidence type="ECO:0000313" key="3">
    <source>
        <dbReference type="Proteomes" id="UP000278673"/>
    </source>
</evidence>
<dbReference type="EMBL" id="RFFJ01000062">
    <property type="protein sequence ID" value="RMI40086.1"/>
    <property type="molecule type" value="Genomic_DNA"/>
</dbReference>
<evidence type="ECO:0000259" key="1">
    <source>
        <dbReference type="Pfam" id="PF07883"/>
    </source>
</evidence>
<dbReference type="InterPro" id="IPR013096">
    <property type="entry name" value="Cupin_2"/>
</dbReference>
<evidence type="ECO:0000313" key="2">
    <source>
        <dbReference type="EMBL" id="RMI40086.1"/>
    </source>
</evidence>